<accession>A0A3B0YIC5</accession>
<dbReference type="PANTHER" id="PTHR37479:SF1">
    <property type="entry name" value="CELL DIVISION PROTEIN FTSL"/>
    <property type="match status" value="1"/>
</dbReference>
<evidence type="ECO:0008006" key="9">
    <source>
        <dbReference type="Google" id="ProtNLM"/>
    </source>
</evidence>
<dbReference type="AlphaFoldDB" id="A0A3B0YIC5"/>
<dbReference type="GO" id="GO:0032153">
    <property type="term" value="C:cell division site"/>
    <property type="evidence" value="ECO:0007669"/>
    <property type="project" value="TreeGrafter"/>
</dbReference>
<proteinExistence type="inferred from homology"/>
<evidence type="ECO:0000256" key="3">
    <source>
        <dbReference type="ARBA" id="ARBA00022618"/>
    </source>
</evidence>
<keyword evidence="4" id="KW-0812">Transmembrane</keyword>
<dbReference type="GO" id="GO:0043093">
    <property type="term" value="P:FtsZ-dependent cytokinesis"/>
    <property type="evidence" value="ECO:0007669"/>
    <property type="project" value="TreeGrafter"/>
</dbReference>
<evidence type="ECO:0000256" key="5">
    <source>
        <dbReference type="ARBA" id="ARBA00022989"/>
    </source>
</evidence>
<dbReference type="InterPro" id="IPR011922">
    <property type="entry name" value="Cell_div_FtsL"/>
</dbReference>
<evidence type="ECO:0000256" key="7">
    <source>
        <dbReference type="ARBA" id="ARBA00023306"/>
    </source>
</evidence>
<keyword evidence="3" id="KW-0132">Cell division</keyword>
<gene>
    <name evidence="8" type="ORF">MNBD_GAMMA15-109</name>
</gene>
<dbReference type="NCBIfam" id="TIGR02209">
    <property type="entry name" value="ftsL_broad"/>
    <property type="match status" value="1"/>
</dbReference>
<dbReference type="Pfam" id="PF04999">
    <property type="entry name" value="FtsL"/>
    <property type="match status" value="1"/>
</dbReference>
<reference evidence="8" key="1">
    <citation type="submission" date="2018-06" db="EMBL/GenBank/DDBJ databases">
        <authorList>
            <person name="Zhirakovskaya E."/>
        </authorList>
    </citation>
    <scope>NUCLEOTIDE SEQUENCE</scope>
</reference>
<evidence type="ECO:0000256" key="2">
    <source>
        <dbReference type="ARBA" id="ARBA00022475"/>
    </source>
</evidence>
<keyword evidence="2" id="KW-1003">Cell membrane</keyword>
<evidence type="ECO:0000256" key="1">
    <source>
        <dbReference type="ARBA" id="ARBA00004401"/>
    </source>
</evidence>
<organism evidence="8">
    <name type="scientific">hydrothermal vent metagenome</name>
    <dbReference type="NCBI Taxonomy" id="652676"/>
    <lineage>
        <taxon>unclassified sequences</taxon>
        <taxon>metagenomes</taxon>
        <taxon>ecological metagenomes</taxon>
    </lineage>
</organism>
<comment type="subcellular location">
    <subcellularLocation>
        <location evidence="1">Cell membrane</location>
        <topology evidence="1">Single-pass type II membrane protein</topology>
    </subcellularLocation>
</comment>
<dbReference type="PANTHER" id="PTHR37479">
    <property type="entry name" value="CELL DIVISION PROTEIN FTSL"/>
    <property type="match status" value="1"/>
</dbReference>
<keyword evidence="6" id="KW-0472">Membrane</keyword>
<sequence>MKAILFPLLLVSVISSAMGAIWTRHESRKLFNELQQLEGNRDEMNVEWGKLQLEQSTYTTHGKIEKAAREHLKMIIPAAEQVMILKP</sequence>
<dbReference type="EMBL" id="UOFN01000130">
    <property type="protein sequence ID" value="VAW80655.1"/>
    <property type="molecule type" value="Genomic_DNA"/>
</dbReference>
<protein>
    <recommendedName>
        <fullName evidence="9">Cell division protein FtsL</fullName>
    </recommendedName>
</protein>
<evidence type="ECO:0000256" key="4">
    <source>
        <dbReference type="ARBA" id="ARBA00022692"/>
    </source>
</evidence>
<dbReference type="HAMAP" id="MF_00910">
    <property type="entry name" value="FtsL"/>
    <property type="match status" value="1"/>
</dbReference>
<keyword evidence="5" id="KW-1133">Transmembrane helix</keyword>
<dbReference type="GO" id="GO:0005886">
    <property type="term" value="C:plasma membrane"/>
    <property type="evidence" value="ECO:0007669"/>
    <property type="project" value="UniProtKB-SubCell"/>
</dbReference>
<evidence type="ECO:0000256" key="6">
    <source>
        <dbReference type="ARBA" id="ARBA00023136"/>
    </source>
</evidence>
<name>A0A3B0YIC5_9ZZZZ</name>
<evidence type="ECO:0000313" key="8">
    <source>
        <dbReference type="EMBL" id="VAW80655.1"/>
    </source>
</evidence>
<keyword evidence="7" id="KW-0131">Cell cycle</keyword>